<evidence type="ECO:0000313" key="3">
    <source>
        <dbReference type="EMBL" id="QSI76377.1"/>
    </source>
</evidence>
<dbReference type="RefSeq" id="WP_206254076.1">
    <property type="nucleotide sequence ID" value="NZ_CP071060.1"/>
</dbReference>
<dbReference type="Proteomes" id="UP000663570">
    <property type="component" value="Chromosome"/>
</dbReference>
<organism evidence="3 4">
    <name type="scientific">Niveibacterium microcysteis</name>
    <dbReference type="NCBI Taxonomy" id="2811415"/>
    <lineage>
        <taxon>Bacteria</taxon>
        <taxon>Pseudomonadati</taxon>
        <taxon>Pseudomonadota</taxon>
        <taxon>Betaproteobacteria</taxon>
        <taxon>Rhodocyclales</taxon>
        <taxon>Rhodocyclaceae</taxon>
        <taxon>Niveibacterium</taxon>
    </lineage>
</organism>
<accession>A0ABX7M3N7</accession>
<dbReference type="InterPro" id="IPR025646">
    <property type="entry name" value="DUF4350"/>
</dbReference>
<protein>
    <recommendedName>
        <fullName evidence="2">DUF4350 domain-containing protein</fullName>
    </recommendedName>
</protein>
<reference evidence="3 4" key="1">
    <citation type="submission" date="2021-02" db="EMBL/GenBank/DDBJ databases">
        <title>Niveibacterium changnyeongensis HC41.</title>
        <authorList>
            <person name="Kang M."/>
        </authorList>
    </citation>
    <scope>NUCLEOTIDE SEQUENCE [LARGE SCALE GENOMIC DNA]</scope>
    <source>
        <strain evidence="3 4">HC41</strain>
    </source>
</reference>
<evidence type="ECO:0000259" key="2">
    <source>
        <dbReference type="Pfam" id="PF14258"/>
    </source>
</evidence>
<feature type="domain" description="DUF4350" evidence="2">
    <location>
        <begin position="47"/>
        <end position="244"/>
    </location>
</feature>
<name>A0ABX7M3N7_9RHOO</name>
<keyword evidence="4" id="KW-1185">Reference proteome</keyword>
<proteinExistence type="predicted"/>
<feature type="region of interest" description="Disordered" evidence="1">
    <location>
        <begin position="172"/>
        <end position="198"/>
    </location>
</feature>
<dbReference type="Pfam" id="PF14258">
    <property type="entry name" value="DUF4350"/>
    <property type="match status" value="1"/>
</dbReference>
<evidence type="ECO:0000313" key="4">
    <source>
        <dbReference type="Proteomes" id="UP000663570"/>
    </source>
</evidence>
<sequence>MSRDRRLAILLVIGLILIASAWLLPRLEWVEVDVPARPSGEALRDDALAARRMIAALGYRTRVIQDATELARLPQHATLWLNQALPDAAAGRTSEQIAAWVNAGGHAVIAVPGSWQPQRLSKAFGIQALGMHVAKSGARLDIEGRPMLVGIRQCDVFTTSHPVMWQATVKGYKPRHGDDEDDEADESNAHAKAPAGKAHDTAEAIAVARFRVGKGTLTVLCDDRPMLNPNIGQQDNARFAAAVLLEGDRDEVIFATQPEYPALPLWLWQRAPLLILSLGTLVMLLLWRAGIRFGALQAVPPASRPGLQLHLRALAAFLLRQRQYEALLRGPRDEVRRLLAKLPGNAAEQITDAAKRAALTPEAITEALETTPRDAHHYLRQATTLAQLDTRLRAARPGSARRKTR</sequence>
<dbReference type="EMBL" id="CP071060">
    <property type="protein sequence ID" value="QSI76377.1"/>
    <property type="molecule type" value="Genomic_DNA"/>
</dbReference>
<evidence type="ECO:0000256" key="1">
    <source>
        <dbReference type="SAM" id="MobiDB-lite"/>
    </source>
</evidence>
<gene>
    <name evidence="3" type="ORF">JY500_18220</name>
</gene>